<protein>
    <submittedName>
        <fullName evidence="1">Uncharacterized protein</fullName>
    </submittedName>
</protein>
<organism evidence="1 2">
    <name type="scientific">Stenomitos frigidus ULC18</name>
    <dbReference type="NCBI Taxonomy" id="2107698"/>
    <lineage>
        <taxon>Bacteria</taxon>
        <taxon>Bacillati</taxon>
        <taxon>Cyanobacteriota</taxon>
        <taxon>Cyanophyceae</taxon>
        <taxon>Leptolyngbyales</taxon>
        <taxon>Leptolyngbyaceae</taxon>
        <taxon>Stenomitos</taxon>
    </lineage>
</organism>
<keyword evidence="2" id="KW-1185">Reference proteome</keyword>
<dbReference type="AlphaFoldDB" id="A0A2T1EC91"/>
<proteinExistence type="predicted"/>
<evidence type="ECO:0000313" key="1">
    <source>
        <dbReference type="EMBL" id="PSB30324.1"/>
    </source>
</evidence>
<name>A0A2T1EC91_9CYAN</name>
<sequence length="82" mass="9204">MMQQFLAASTGGEMTWMAPPNASQDDPLILWLKPRSSLRWQPYTQFPSLMQPDAAADATRSQGLATMHFLKARGWRMVAPPL</sequence>
<comment type="caution">
    <text evidence="1">The sequence shown here is derived from an EMBL/GenBank/DDBJ whole genome shotgun (WGS) entry which is preliminary data.</text>
</comment>
<dbReference type="Proteomes" id="UP000239576">
    <property type="component" value="Unassembled WGS sequence"/>
</dbReference>
<gene>
    <name evidence="1" type="ORF">C7B82_09155</name>
</gene>
<reference evidence="1 2" key="2">
    <citation type="submission" date="2018-03" db="EMBL/GenBank/DDBJ databases">
        <title>The ancient ancestry and fast evolution of plastids.</title>
        <authorList>
            <person name="Moore K.R."/>
            <person name="Magnabosco C."/>
            <person name="Momper L."/>
            <person name="Gold D.A."/>
            <person name="Bosak T."/>
            <person name="Fournier G.P."/>
        </authorList>
    </citation>
    <scope>NUCLEOTIDE SEQUENCE [LARGE SCALE GENOMIC DNA]</scope>
    <source>
        <strain evidence="1 2">ULC18</strain>
    </source>
</reference>
<reference evidence="2" key="1">
    <citation type="submission" date="2018-02" db="EMBL/GenBank/DDBJ databases">
        <authorList>
            <person name="Moore K."/>
            <person name="Momper L."/>
        </authorList>
    </citation>
    <scope>NUCLEOTIDE SEQUENCE [LARGE SCALE GENOMIC DNA]</scope>
    <source>
        <strain evidence="2">ULC18</strain>
    </source>
</reference>
<dbReference type="EMBL" id="PVWK01000053">
    <property type="protein sequence ID" value="PSB30324.1"/>
    <property type="molecule type" value="Genomic_DNA"/>
</dbReference>
<evidence type="ECO:0000313" key="2">
    <source>
        <dbReference type="Proteomes" id="UP000239576"/>
    </source>
</evidence>
<accession>A0A2T1EC91</accession>